<gene>
    <name evidence="6" type="ORF">SAMN04488561_6957</name>
</gene>
<accession>A0A1H5PYK0</accession>
<dbReference type="SUPFAM" id="SSF51905">
    <property type="entry name" value="FAD/NAD(P)-binding domain"/>
    <property type="match status" value="1"/>
</dbReference>
<name>A0A1H5PYK0_9ACTN</name>
<evidence type="ECO:0000313" key="6">
    <source>
        <dbReference type="EMBL" id="SEF18886.1"/>
    </source>
</evidence>
<keyword evidence="2" id="KW-0285">Flavoprotein</keyword>
<dbReference type="PANTHER" id="PTHR10961:SF7">
    <property type="entry name" value="FAD DEPENDENT OXIDOREDUCTASE DOMAIN-CONTAINING PROTEIN"/>
    <property type="match status" value="1"/>
</dbReference>
<evidence type="ECO:0000256" key="4">
    <source>
        <dbReference type="ARBA" id="ARBA00023002"/>
    </source>
</evidence>
<proteinExistence type="predicted"/>
<dbReference type="NCBIfam" id="NF008425">
    <property type="entry name" value="PRK11259.1"/>
    <property type="match status" value="1"/>
</dbReference>
<organism evidence="6 7">
    <name type="scientific">Jiangella alba</name>
    <dbReference type="NCBI Taxonomy" id="561176"/>
    <lineage>
        <taxon>Bacteria</taxon>
        <taxon>Bacillati</taxon>
        <taxon>Actinomycetota</taxon>
        <taxon>Actinomycetes</taxon>
        <taxon>Jiangellales</taxon>
        <taxon>Jiangellaceae</taxon>
        <taxon>Jiangella</taxon>
    </lineage>
</organism>
<dbReference type="InterPro" id="IPR045170">
    <property type="entry name" value="MTOX"/>
</dbReference>
<evidence type="ECO:0000256" key="3">
    <source>
        <dbReference type="ARBA" id="ARBA00022827"/>
    </source>
</evidence>
<dbReference type="Proteomes" id="UP000181980">
    <property type="component" value="Unassembled WGS sequence"/>
</dbReference>
<dbReference type="InterPro" id="IPR006076">
    <property type="entry name" value="FAD-dep_OxRdtase"/>
</dbReference>
<keyword evidence="4" id="KW-0560">Oxidoreductase</keyword>
<evidence type="ECO:0000256" key="2">
    <source>
        <dbReference type="ARBA" id="ARBA00022630"/>
    </source>
</evidence>
<dbReference type="Gene3D" id="3.50.50.60">
    <property type="entry name" value="FAD/NAD(P)-binding domain"/>
    <property type="match status" value="1"/>
</dbReference>
<evidence type="ECO:0000256" key="1">
    <source>
        <dbReference type="ARBA" id="ARBA00001974"/>
    </source>
</evidence>
<keyword evidence="7" id="KW-1185">Reference proteome</keyword>
<dbReference type="GO" id="GO:0050660">
    <property type="term" value="F:flavin adenine dinucleotide binding"/>
    <property type="evidence" value="ECO:0007669"/>
    <property type="project" value="InterPro"/>
</dbReference>
<dbReference type="STRING" id="561176.SAMN04488561_6957"/>
<feature type="domain" description="FAD dependent oxidoreductase" evidence="5">
    <location>
        <begin position="8"/>
        <end position="357"/>
    </location>
</feature>
<dbReference type="GO" id="GO:0008115">
    <property type="term" value="F:sarcosine oxidase activity"/>
    <property type="evidence" value="ECO:0007669"/>
    <property type="project" value="TreeGrafter"/>
</dbReference>
<dbReference type="OrthoDB" id="9806257at2"/>
<keyword evidence="3" id="KW-0274">FAD</keyword>
<dbReference type="RefSeq" id="WP_069111357.1">
    <property type="nucleotide sequence ID" value="NZ_FNUC01000004.1"/>
</dbReference>
<dbReference type="AlphaFoldDB" id="A0A1H5PYK0"/>
<evidence type="ECO:0000313" key="7">
    <source>
        <dbReference type="Proteomes" id="UP000181980"/>
    </source>
</evidence>
<dbReference type="PANTHER" id="PTHR10961">
    <property type="entry name" value="PEROXISOMAL SARCOSINE OXIDASE"/>
    <property type="match status" value="1"/>
</dbReference>
<dbReference type="Gene3D" id="3.30.9.10">
    <property type="entry name" value="D-Amino Acid Oxidase, subunit A, domain 2"/>
    <property type="match status" value="1"/>
</dbReference>
<dbReference type="EMBL" id="FNUC01000004">
    <property type="protein sequence ID" value="SEF18886.1"/>
    <property type="molecule type" value="Genomic_DNA"/>
</dbReference>
<dbReference type="Pfam" id="PF01266">
    <property type="entry name" value="DAO"/>
    <property type="match status" value="1"/>
</dbReference>
<sequence>MSQHDAEAAVIGVGSIGSMALWRLAGRGVAVHGFDQFGVPHDRSAMGGETRMFRSTSPREPVYVPFGAAALTLWRELEAQTGRELLRLNGELVLGPASAAHIVNVLESVRAYGLEHELLDTEQIAARYPQHRVWPGDIGILDPNAGYLRPELAVLSAAQRAQELGAVVHTYTPVLRVEIDADGVSVVTEDRTFRYGRVIVAGGPWVDRLAPELAGKIQVRRPILVWYAADDPAAYTPERFPIALRPEDDGFYAFPSLDGATVKVGPTGPFKQVVPDPDLLERTVGIDEVRTLDAIVARCLPGLHPDPVRVSAHMDGYTSDNRPIAGFAAGTDRVVLLGGFSGLGFKYAPAFGEAGTELLLDGSTTFDLKPFAPDRDLAAWD</sequence>
<protein>
    <submittedName>
        <fullName evidence="6">Sarcosine oxidase</fullName>
    </submittedName>
</protein>
<reference evidence="7" key="1">
    <citation type="submission" date="2016-10" db="EMBL/GenBank/DDBJ databases">
        <authorList>
            <person name="Varghese N."/>
            <person name="Submissions S."/>
        </authorList>
    </citation>
    <scope>NUCLEOTIDE SEQUENCE [LARGE SCALE GENOMIC DNA]</scope>
    <source>
        <strain evidence="7">DSM 45237</strain>
    </source>
</reference>
<evidence type="ECO:0000259" key="5">
    <source>
        <dbReference type="Pfam" id="PF01266"/>
    </source>
</evidence>
<comment type="cofactor">
    <cofactor evidence="1">
        <name>FAD</name>
        <dbReference type="ChEBI" id="CHEBI:57692"/>
    </cofactor>
</comment>
<dbReference type="SUPFAM" id="SSF54373">
    <property type="entry name" value="FAD-linked reductases, C-terminal domain"/>
    <property type="match status" value="1"/>
</dbReference>
<dbReference type="InterPro" id="IPR036188">
    <property type="entry name" value="FAD/NAD-bd_sf"/>
</dbReference>